<accession>A0ABQ3DQK0</accession>
<feature type="compositionally biased region" description="Pro residues" evidence="1">
    <location>
        <begin position="161"/>
        <end position="182"/>
    </location>
</feature>
<keyword evidence="2" id="KW-0472">Membrane</keyword>
<comment type="caution">
    <text evidence="3">The sequence shown here is derived from an EMBL/GenBank/DDBJ whole genome shotgun (WGS) entry which is preliminary data.</text>
</comment>
<reference evidence="4" key="1">
    <citation type="journal article" date="2019" name="Int. J. Syst. Evol. Microbiol.">
        <title>The Global Catalogue of Microorganisms (GCM) 10K type strain sequencing project: providing services to taxonomists for standard genome sequencing and annotation.</title>
        <authorList>
            <consortium name="The Broad Institute Genomics Platform"/>
            <consortium name="The Broad Institute Genome Sequencing Center for Infectious Disease"/>
            <person name="Wu L."/>
            <person name="Ma J."/>
        </authorList>
    </citation>
    <scope>NUCLEOTIDE SEQUENCE [LARGE SCALE GENOMIC DNA]</scope>
    <source>
        <strain evidence="4">JCM 4737</strain>
    </source>
</reference>
<sequence length="224" mass="24454">MHGSGTTPPVRTDGAVITMRVLFPICAVFSCGVLSCVPLFRIAILRGRWYDWAAAWASIPVAITAFAVVGSLPEGDVRTDIALSCILILGAATAGYFLVFDIRHYARLGAADGPHSVTGPRAPYGPYAPQVQPQPQQQPYGQAAPPRYGYPNPYASTPAVNPSPAPPHHQPQPQPQQAPPQQPHSHEHPHQHPPQQPRRVDQVRAELDELSDLLRKDQRGDRDR</sequence>
<evidence type="ECO:0000313" key="4">
    <source>
        <dbReference type="Proteomes" id="UP000599437"/>
    </source>
</evidence>
<feature type="transmembrane region" description="Helical" evidence="2">
    <location>
        <begin position="21"/>
        <end position="40"/>
    </location>
</feature>
<evidence type="ECO:0000313" key="3">
    <source>
        <dbReference type="EMBL" id="GHB03209.1"/>
    </source>
</evidence>
<protein>
    <recommendedName>
        <fullName evidence="5">Integral membrane protein</fullName>
    </recommendedName>
</protein>
<proteinExistence type="predicted"/>
<dbReference type="EMBL" id="BMVO01000007">
    <property type="protein sequence ID" value="GHB03209.1"/>
    <property type="molecule type" value="Genomic_DNA"/>
</dbReference>
<name>A0ABQ3DQK0_9ACTN</name>
<feature type="transmembrane region" description="Helical" evidence="2">
    <location>
        <begin position="52"/>
        <end position="69"/>
    </location>
</feature>
<evidence type="ECO:0000256" key="1">
    <source>
        <dbReference type="SAM" id="MobiDB-lite"/>
    </source>
</evidence>
<keyword evidence="2" id="KW-0812">Transmembrane</keyword>
<evidence type="ECO:0000256" key="2">
    <source>
        <dbReference type="SAM" id="Phobius"/>
    </source>
</evidence>
<evidence type="ECO:0008006" key="5">
    <source>
        <dbReference type="Google" id="ProtNLM"/>
    </source>
</evidence>
<dbReference type="Proteomes" id="UP000599437">
    <property type="component" value="Unassembled WGS sequence"/>
</dbReference>
<organism evidence="3 4">
    <name type="scientific">Streptomyces chryseus</name>
    <dbReference type="NCBI Taxonomy" id="68186"/>
    <lineage>
        <taxon>Bacteria</taxon>
        <taxon>Bacillati</taxon>
        <taxon>Actinomycetota</taxon>
        <taxon>Actinomycetes</taxon>
        <taxon>Kitasatosporales</taxon>
        <taxon>Streptomycetaceae</taxon>
        <taxon>Streptomyces</taxon>
    </lineage>
</organism>
<feature type="region of interest" description="Disordered" evidence="1">
    <location>
        <begin position="117"/>
        <end position="224"/>
    </location>
</feature>
<dbReference type="RefSeq" id="WP_189715209.1">
    <property type="nucleotide sequence ID" value="NZ_BMVO01000007.1"/>
</dbReference>
<feature type="transmembrane region" description="Helical" evidence="2">
    <location>
        <begin position="81"/>
        <end position="99"/>
    </location>
</feature>
<keyword evidence="2" id="KW-1133">Transmembrane helix</keyword>
<keyword evidence="4" id="KW-1185">Reference proteome</keyword>
<gene>
    <name evidence="3" type="ORF">GCM10010346_27530</name>
</gene>
<feature type="compositionally biased region" description="Basic and acidic residues" evidence="1">
    <location>
        <begin position="198"/>
        <end position="224"/>
    </location>
</feature>
<feature type="compositionally biased region" description="Low complexity" evidence="1">
    <location>
        <begin position="122"/>
        <end position="146"/>
    </location>
</feature>